<dbReference type="OrthoDB" id="2802411at2759"/>
<evidence type="ECO:0000256" key="5">
    <source>
        <dbReference type="ARBA" id="ARBA00023136"/>
    </source>
</evidence>
<reference evidence="7 8" key="1">
    <citation type="submission" date="2015-12" db="EMBL/GenBank/DDBJ databases">
        <title>Draft genome of the nematode, Onchocerca flexuosa.</title>
        <authorList>
            <person name="Mitreva M."/>
        </authorList>
    </citation>
    <scope>NUCLEOTIDE SEQUENCE [LARGE SCALE GENOMIC DNA]</scope>
    <source>
        <strain evidence="7">Red Deer</strain>
    </source>
</reference>
<feature type="transmembrane region" description="Helical" evidence="6">
    <location>
        <begin position="30"/>
        <end position="56"/>
    </location>
</feature>
<dbReference type="PANTHER" id="PTHR21659:SF90">
    <property type="entry name" value="PLASMA MEMBRANE PROTEOLIPID 3"/>
    <property type="match status" value="1"/>
</dbReference>
<evidence type="ECO:0008006" key="9">
    <source>
        <dbReference type="Google" id="ProtNLM"/>
    </source>
</evidence>
<keyword evidence="4 6" id="KW-1133">Transmembrane helix</keyword>
<proteinExistence type="inferred from homology"/>
<evidence type="ECO:0000256" key="6">
    <source>
        <dbReference type="SAM" id="Phobius"/>
    </source>
</evidence>
<dbReference type="GO" id="GO:0016020">
    <property type="term" value="C:membrane"/>
    <property type="evidence" value="ECO:0007669"/>
    <property type="project" value="UniProtKB-SubCell"/>
</dbReference>
<organism evidence="7 8">
    <name type="scientific">Onchocerca flexuosa</name>
    <dbReference type="NCBI Taxonomy" id="387005"/>
    <lineage>
        <taxon>Eukaryota</taxon>
        <taxon>Metazoa</taxon>
        <taxon>Ecdysozoa</taxon>
        <taxon>Nematoda</taxon>
        <taxon>Chromadorea</taxon>
        <taxon>Rhabditida</taxon>
        <taxon>Spirurina</taxon>
        <taxon>Spiruromorpha</taxon>
        <taxon>Filarioidea</taxon>
        <taxon>Onchocercidae</taxon>
        <taxon>Onchocerca</taxon>
    </lineage>
</organism>
<protein>
    <recommendedName>
        <fullName evidence="9">Proteolipid membrane potential modulator</fullName>
    </recommendedName>
</protein>
<evidence type="ECO:0000256" key="3">
    <source>
        <dbReference type="ARBA" id="ARBA00022692"/>
    </source>
</evidence>
<dbReference type="Pfam" id="PF01679">
    <property type="entry name" value="Pmp3"/>
    <property type="match status" value="1"/>
</dbReference>
<dbReference type="Proteomes" id="UP000242913">
    <property type="component" value="Unassembled WGS sequence"/>
</dbReference>
<gene>
    <name evidence="7" type="ORF">X798_04965</name>
</gene>
<evidence type="ECO:0000313" key="7">
    <source>
        <dbReference type="EMBL" id="OZC07969.1"/>
    </source>
</evidence>
<keyword evidence="5 6" id="KW-0472">Membrane</keyword>
<keyword evidence="8" id="KW-1185">Reference proteome</keyword>
<sequence length="78" mass="9123">MMTETDKIIEILLIFTLSPLAVWYHERRCTFNVCINLCLMLLFILPGVIHAIWFCYMRDSQSKKFCGFDTIANLSLES</sequence>
<dbReference type="InterPro" id="IPR000612">
    <property type="entry name" value="PMP3"/>
</dbReference>
<keyword evidence="3 6" id="KW-0812">Transmembrane</keyword>
<evidence type="ECO:0000256" key="4">
    <source>
        <dbReference type="ARBA" id="ARBA00022989"/>
    </source>
</evidence>
<evidence type="ECO:0000256" key="1">
    <source>
        <dbReference type="ARBA" id="ARBA00004370"/>
    </source>
</evidence>
<dbReference type="EMBL" id="KZ270017">
    <property type="protein sequence ID" value="OZC07969.1"/>
    <property type="molecule type" value="Genomic_DNA"/>
</dbReference>
<dbReference type="PANTHER" id="PTHR21659">
    <property type="entry name" value="HYDROPHOBIC PROTEIN RCI2 LOW TEMPERATURE AND SALT RESPONSIVE PROTEIN LTI6 -RELATED"/>
    <property type="match status" value="1"/>
</dbReference>
<dbReference type="AlphaFoldDB" id="A0A238BRF5"/>
<comment type="similarity">
    <text evidence="2">Belongs to the UPF0057 (PMP3) family.</text>
</comment>
<evidence type="ECO:0000256" key="2">
    <source>
        <dbReference type="ARBA" id="ARBA00009530"/>
    </source>
</evidence>
<comment type="subcellular location">
    <subcellularLocation>
        <location evidence="1">Membrane</location>
    </subcellularLocation>
</comment>
<evidence type="ECO:0000313" key="8">
    <source>
        <dbReference type="Proteomes" id="UP000242913"/>
    </source>
</evidence>
<name>A0A238BRF5_9BILA</name>
<accession>A0A238BRF5</accession>